<keyword evidence="3" id="KW-1185">Reference proteome</keyword>
<evidence type="ECO:0000256" key="1">
    <source>
        <dbReference type="SAM" id="MobiDB-lite"/>
    </source>
</evidence>
<dbReference type="EMBL" id="CAJNIZ010003564">
    <property type="protein sequence ID" value="CAE7223615.1"/>
    <property type="molecule type" value="Genomic_DNA"/>
</dbReference>
<dbReference type="OrthoDB" id="446829at2759"/>
<reference evidence="2" key="1">
    <citation type="submission" date="2021-02" db="EMBL/GenBank/DDBJ databases">
        <authorList>
            <person name="Dougan E. K."/>
            <person name="Rhodes N."/>
            <person name="Thang M."/>
            <person name="Chan C."/>
        </authorList>
    </citation>
    <scope>NUCLEOTIDE SEQUENCE</scope>
</reference>
<feature type="compositionally biased region" description="Low complexity" evidence="1">
    <location>
        <begin position="146"/>
        <end position="164"/>
    </location>
</feature>
<dbReference type="AlphaFoldDB" id="A0A812K9Q9"/>
<name>A0A812K9Q9_SYMPI</name>
<sequence length="189" mass="19509">MIVRKRVPDTSEGQEPSCSSTAATAVETHGRGADSAPVSYRHNGRRKPSTSRVVPGAIASATGPGLPQAEVGEGQELPHDWRAKWERPAAVFSVRGAAGPRFLPPLRSTNGRALPHASPESLASTSAVARMAAEYWRNEQRGTALPQGAPSPGSAAGATSTTQSWNSGASPSLSATSGGNEVPTYSGIR</sequence>
<protein>
    <submittedName>
        <fullName evidence="2">Uncharacterized protein</fullName>
    </submittedName>
</protein>
<evidence type="ECO:0000313" key="3">
    <source>
        <dbReference type="Proteomes" id="UP000649617"/>
    </source>
</evidence>
<dbReference type="Proteomes" id="UP000649617">
    <property type="component" value="Unassembled WGS sequence"/>
</dbReference>
<proteinExistence type="predicted"/>
<feature type="compositionally biased region" description="Polar residues" evidence="1">
    <location>
        <begin position="165"/>
        <end position="179"/>
    </location>
</feature>
<evidence type="ECO:0000313" key="2">
    <source>
        <dbReference type="EMBL" id="CAE7223615.1"/>
    </source>
</evidence>
<organism evidence="2 3">
    <name type="scientific">Symbiodinium pilosum</name>
    <name type="common">Dinoflagellate</name>
    <dbReference type="NCBI Taxonomy" id="2952"/>
    <lineage>
        <taxon>Eukaryota</taxon>
        <taxon>Sar</taxon>
        <taxon>Alveolata</taxon>
        <taxon>Dinophyceae</taxon>
        <taxon>Suessiales</taxon>
        <taxon>Symbiodiniaceae</taxon>
        <taxon>Symbiodinium</taxon>
    </lineage>
</organism>
<gene>
    <name evidence="2" type="ORF">SPIL2461_LOCUS3055</name>
</gene>
<feature type="region of interest" description="Disordered" evidence="1">
    <location>
        <begin position="143"/>
        <end position="189"/>
    </location>
</feature>
<feature type="compositionally biased region" description="Polar residues" evidence="1">
    <location>
        <begin position="11"/>
        <end position="23"/>
    </location>
</feature>
<comment type="caution">
    <text evidence="2">The sequence shown here is derived from an EMBL/GenBank/DDBJ whole genome shotgun (WGS) entry which is preliminary data.</text>
</comment>
<accession>A0A812K9Q9</accession>
<feature type="region of interest" description="Disordered" evidence="1">
    <location>
        <begin position="1"/>
        <end position="53"/>
    </location>
</feature>